<proteinExistence type="predicted"/>
<accession>A0ACB8UM38</accession>
<dbReference type="EMBL" id="MU274900">
    <property type="protein sequence ID" value="KAI0095205.1"/>
    <property type="molecule type" value="Genomic_DNA"/>
</dbReference>
<protein>
    <submittedName>
        <fullName evidence="1">Uncharacterized protein</fullName>
    </submittedName>
</protein>
<evidence type="ECO:0000313" key="1">
    <source>
        <dbReference type="EMBL" id="KAI0095205.1"/>
    </source>
</evidence>
<evidence type="ECO:0000313" key="2">
    <source>
        <dbReference type="Proteomes" id="UP001055072"/>
    </source>
</evidence>
<sequence>MRHSPTSGKNAARRYPIHLLYDMLHLRASFASIFLLFFLLQTPYLALGSVIPADAYEGNSTRP</sequence>
<dbReference type="Proteomes" id="UP001055072">
    <property type="component" value="Unassembled WGS sequence"/>
</dbReference>
<comment type="caution">
    <text evidence="1">The sequence shown here is derived from an EMBL/GenBank/DDBJ whole genome shotgun (WGS) entry which is preliminary data.</text>
</comment>
<keyword evidence="2" id="KW-1185">Reference proteome</keyword>
<reference evidence="1" key="1">
    <citation type="journal article" date="2021" name="Environ. Microbiol.">
        <title>Gene family expansions and transcriptome signatures uncover fungal adaptations to wood decay.</title>
        <authorList>
            <person name="Hage H."/>
            <person name="Miyauchi S."/>
            <person name="Viragh M."/>
            <person name="Drula E."/>
            <person name="Min B."/>
            <person name="Chaduli D."/>
            <person name="Navarro D."/>
            <person name="Favel A."/>
            <person name="Norest M."/>
            <person name="Lesage-Meessen L."/>
            <person name="Balint B."/>
            <person name="Merenyi Z."/>
            <person name="de Eugenio L."/>
            <person name="Morin E."/>
            <person name="Martinez A.T."/>
            <person name="Baldrian P."/>
            <person name="Stursova M."/>
            <person name="Martinez M.J."/>
            <person name="Novotny C."/>
            <person name="Magnuson J.K."/>
            <person name="Spatafora J.W."/>
            <person name="Maurice S."/>
            <person name="Pangilinan J."/>
            <person name="Andreopoulos W."/>
            <person name="LaButti K."/>
            <person name="Hundley H."/>
            <person name="Na H."/>
            <person name="Kuo A."/>
            <person name="Barry K."/>
            <person name="Lipzen A."/>
            <person name="Henrissat B."/>
            <person name="Riley R."/>
            <person name="Ahrendt S."/>
            <person name="Nagy L.G."/>
            <person name="Grigoriev I.V."/>
            <person name="Martin F."/>
            <person name="Rosso M.N."/>
        </authorList>
    </citation>
    <scope>NUCLEOTIDE SEQUENCE</scope>
    <source>
        <strain evidence="1">CBS 384.51</strain>
    </source>
</reference>
<organism evidence="1 2">
    <name type="scientific">Irpex rosettiformis</name>
    <dbReference type="NCBI Taxonomy" id="378272"/>
    <lineage>
        <taxon>Eukaryota</taxon>
        <taxon>Fungi</taxon>
        <taxon>Dikarya</taxon>
        <taxon>Basidiomycota</taxon>
        <taxon>Agaricomycotina</taxon>
        <taxon>Agaricomycetes</taxon>
        <taxon>Polyporales</taxon>
        <taxon>Irpicaceae</taxon>
        <taxon>Irpex</taxon>
    </lineage>
</organism>
<name>A0ACB8UM38_9APHY</name>
<gene>
    <name evidence="1" type="ORF">BDY19DRAFT_916771</name>
</gene>